<feature type="transmembrane region" description="Helical" evidence="1">
    <location>
        <begin position="142"/>
        <end position="165"/>
    </location>
</feature>
<comment type="caution">
    <text evidence="2">The sequence shown here is derived from an EMBL/GenBank/DDBJ whole genome shotgun (WGS) entry which is preliminary data.</text>
</comment>
<dbReference type="Proteomes" id="UP000249061">
    <property type="component" value="Unassembled WGS sequence"/>
</dbReference>
<organism evidence="2 3">
    <name type="scientific">Archangium gephyra</name>
    <dbReference type="NCBI Taxonomy" id="48"/>
    <lineage>
        <taxon>Bacteria</taxon>
        <taxon>Pseudomonadati</taxon>
        <taxon>Myxococcota</taxon>
        <taxon>Myxococcia</taxon>
        <taxon>Myxococcales</taxon>
        <taxon>Cystobacterineae</taxon>
        <taxon>Archangiaceae</taxon>
        <taxon>Archangium</taxon>
    </lineage>
</organism>
<keyword evidence="1" id="KW-0812">Transmembrane</keyword>
<keyword evidence="1" id="KW-1133">Transmembrane helix</keyword>
<feature type="transmembrane region" description="Helical" evidence="1">
    <location>
        <begin position="298"/>
        <end position="327"/>
    </location>
</feature>
<dbReference type="PANTHER" id="PTHR34219">
    <property type="entry name" value="IRON-REGULATED INNER MEMBRANE PROTEIN-RELATED"/>
    <property type="match status" value="1"/>
</dbReference>
<name>A0A2W5VEI2_9BACT</name>
<dbReference type="AlphaFoldDB" id="A0A2W5VEI2"/>
<evidence type="ECO:0000256" key="1">
    <source>
        <dbReference type="SAM" id="Phobius"/>
    </source>
</evidence>
<dbReference type="PANTHER" id="PTHR34219:SF3">
    <property type="entry name" value="BLL7967 PROTEIN"/>
    <property type="match status" value="1"/>
</dbReference>
<dbReference type="EMBL" id="QFQP01000007">
    <property type="protein sequence ID" value="PZR14504.1"/>
    <property type="molecule type" value="Genomic_DNA"/>
</dbReference>
<feature type="transmembrane region" description="Helical" evidence="1">
    <location>
        <begin position="186"/>
        <end position="212"/>
    </location>
</feature>
<evidence type="ECO:0000313" key="3">
    <source>
        <dbReference type="Proteomes" id="UP000249061"/>
    </source>
</evidence>
<accession>A0A2W5VEI2</accession>
<reference evidence="2 3" key="1">
    <citation type="submission" date="2017-08" db="EMBL/GenBank/DDBJ databases">
        <title>Infants hospitalized years apart are colonized by the same room-sourced microbial strains.</title>
        <authorList>
            <person name="Brooks B."/>
            <person name="Olm M.R."/>
            <person name="Firek B.A."/>
            <person name="Baker R."/>
            <person name="Thomas B.C."/>
            <person name="Morowitz M.J."/>
            <person name="Banfield J.F."/>
        </authorList>
    </citation>
    <scope>NUCLEOTIDE SEQUENCE [LARGE SCALE GENOMIC DNA]</scope>
    <source>
        <strain evidence="2">S2_003_000_R2_14</strain>
    </source>
</reference>
<feature type="transmembrane region" description="Helical" evidence="1">
    <location>
        <begin position="12"/>
        <end position="33"/>
    </location>
</feature>
<keyword evidence="1" id="KW-0472">Membrane</keyword>
<dbReference type="InterPro" id="IPR005625">
    <property type="entry name" value="PepSY-ass_TM"/>
</dbReference>
<proteinExistence type="predicted"/>
<dbReference type="Pfam" id="PF03929">
    <property type="entry name" value="PepSY_TM"/>
    <property type="match status" value="1"/>
</dbReference>
<protein>
    <recommendedName>
        <fullName evidence="4">Iron-regulated membrane protein</fullName>
    </recommendedName>
</protein>
<gene>
    <name evidence="2" type="ORF">DI536_10640</name>
</gene>
<evidence type="ECO:0008006" key="4">
    <source>
        <dbReference type="Google" id="ProtNLM"/>
    </source>
</evidence>
<evidence type="ECO:0000313" key="2">
    <source>
        <dbReference type="EMBL" id="PZR14504.1"/>
    </source>
</evidence>
<sequence>MLRRRFVVVHRWLGLVVGLHLLLLGLTGVLMALGEPWERVSGHRTSGTGKVTLAQVMEAVRVKTGATQDPGWVKAPPEGSGLDWRMLIDLAPEGGKRQRAYVHVDSGTGEVTKVVPYEASVKGASFSFHHELFLSGKVGRPIVAVSGMLSLLLSILGVVIWWRGGRGPTLALRMKGLRAPSLRARLLALHELIAVWTVVGLVGSTLSGIVLAKPDWFGGSLGKPPPTSARVDFARLTDALAGQPFEQVRFAPNADTVAITLIRGGQFTVDPQTFVITPRPAPPSTFVSVMRTLHEGHYWGPVGTVVITLVGLVPLVLFVSALLSWWLGRKAQSPQVAE</sequence>